<gene>
    <name evidence="1" type="ORF">O9G_005928</name>
</gene>
<organism evidence="1 2">
    <name type="scientific">Rozella allomycis (strain CSF55)</name>
    <dbReference type="NCBI Taxonomy" id="988480"/>
    <lineage>
        <taxon>Eukaryota</taxon>
        <taxon>Fungi</taxon>
        <taxon>Fungi incertae sedis</taxon>
        <taxon>Cryptomycota</taxon>
        <taxon>Cryptomycota incertae sedis</taxon>
        <taxon>Rozella</taxon>
    </lineage>
</organism>
<keyword evidence="2" id="KW-1185">Reference proteome</keyword>
<name>A0A075AUJ7_ROZAC</name>
<dbReference type="Proteomes" id="UP000030755">
    <property type="component" value="Unassembled WGS sequence"/>
</dbReference>
<reference evidence="1 2" key="1">
    <citation type="journal article" date="2013" name="Curr. Biol.">
        <title>Shared signatures of parasitism and phylogenomics unite Cryptomycota and microsporidia.</title>
        <authorList>
            <person name="James T.Y."/>
            <person name="Pelin A."/>
            <person name="Bonen L."/>
            <person name="Ahrendt S."/>
            <person name="Sain D."/>
            <person name="Corradi N."/>
            <person name="Stajich J.E."/>
        </authorList>
    </citation>
    <scope>NUCLEOTIDE SEQUENCE [LARGE SCALE GENOMIC DNA]</scope>
    <source>
        <strain evidence="1 2">CSF55</strain>
    </source>
</reference>
<accession>A0A075AUJ7</accession>
<evidence type="ECO:0000313" key="2">
    <source>
        <dbReference type="Proteomes" id="UP000030755"/>
    </source>
</evidence>
<dbReference type="AlphaFoldDB" id="A0A075AUJ7"/>
<protein>
    <submittedName>
        <fullName evidence="1">Uncharacterized protein</fullName>
    </submittedName>
</protein>
<dbReference type="HOGENOM" id="CLU_877595_0_0_1"/>
<dbReference type="EMBL" id="KE561034">
    <property type="protein sequence ID" value="EPZ33835.1"/>
    <property type="molecule type" value="Genomic_DNA"/>
</dbReference>
<proteinExistence type="predicted"/>
<evidence type="ECO:0000313" key="1">
    <source>
        <dbReference type="EMBL" id="EPZ33835.1"/>
    </source>
</evidence>
<sequence length="317" mass="36903">MNDWKAYLYFERLGTEYHPLMSFRNLQISVIEFHNPRADLRVLAAIAGMKPLKRLKRPIARHPGPRETEQISNFKDLDLLCRNSLIFKCSKYFNKTSYAPKPKREMQESSPCRSSQLHERCLKGSPDIINADLRPRDSLRVSLVRKRVDSGVNPFAASNEGEKENNTRNNVSGKNDIWERKEMNMMYFNPEPEELVTTPKKTVRRERGRLETPELLSGRKKEPWLSPILQSPWMKNTSLKLEETVGDQETATSSRNKMNMMYFNPEPEELVITRPKKTVRREAVPVTYTAIAVDEEYIIKVGRNSRRSRDSDIMVDI</sequence>